<name>A0A346NIF8_9ALTE</name>
<keyword evidence="2" id="KW-1185">Reference proteome</keyword>
<dbReference type="KEGG" id="salm:D0Y50_02390"/>
<protein>
    <submittedName>
        <fullName evidence="1">Uncharacterized protein</fullName>
    </submittedName>
</protein>
<organism evidence="1 2">
    <name type="scientific">Salinimonas sediminis</name>
    <dbReference type="NCBI Taxonomy" id="2303538"/>
    <lineage>
        <taxon>Bacteria</taxon>
        <taxon>Pseudomonadati</taxon>
        <taxon>Pseudomonadota</taxon>
        <taxon>Gammaproteobacteria</taxon>
        <taxon>Alteromonadales</taxon>
        <taxon>Alteromonadaceae</taxon>
        <taxon>Alteromonas/Salinimonas group</taxon>
        <taxon>Salinimonas</taxon>
    </lineage>
</organism>
<accession>A0A346NIF8</accession>
<dbReference type="AlphaFoldDB" id="A0A346NIF8"/>
<evidence type="ECO:0000313" key="1">
    <source>
        <dbReference type="EMBL" id="AXR05315.1"/>
    </source>
</evidence>
<gene>
    <name evidence="1" type="ORF">D0Y50_02390</name>
</gene>
<reference evidence="1 2" key="1">
    <citation type="submission" date="2018-08" db="EMBL/GenBank/DDBJ databases">
        <title>Salinimonas sediminis sp. nov., a piezophilic bacterium isolated from a deep-sea sediment sample from the New Britain Trench.</title>
        <authorList>
            <person name="Cao J."/>
        </authorList>
    </citation>
    <scope>NUCLEOTIDE SEQUENCE [LARGE SCALE GENOMIC DNA]</scope>
    <source>
        <strain evidence="1 2">N102</strain>
    </source>
</reference>
<evidence type="ECO:0000313" key="2">
    <source>
        <dbReference type="Proteomes" id="UP000262073"/>
    </source>
</evidence>
<dbReference type="Proteomes" id="UP000262073">
    <property type="component" value="Chromosome"/>
</dbReference>
<dbReference type="EMBL" id="CP031769">
    <property type="protein sequence ID" value="AXR05315.1"/>
    <property type="molecule type" value="Genomic_DNA"/>
</dbReference>
<proteinExistence type="predicted"/>
<sequence length="69" mass="7888">MCTLRLLIVRLTKVRLANNTRKSLLAVNPTKAFGMLENIGGFAYAFAIGQYRYSKPSWARRLKKKRKSA</sequence>